<feature type="compositionally biased region" description="Basic and acidic residues" evidence="3">
    <location>
        <begin position="302"/>
        <end position="314"/>
    </location>
</feature>
<gene>
    <name evidence="6" type="ORF">Pmani_019383</name>
</gene>
<feature type="domain" description="Single" evidence="5">
    <location>
        <begin position="52"/>
        <end position="119"/>
    </location>
</feature>
<reference evidence="6" key="1">
    <citation type="submission" date="2023-11" db="EMBL/GenBank/DDBJ databases">
        <title>Genome assemblies of two species of porcelain crab, Petrolisthes cinctipes and Petrolisthes manimaculis (Anomura: Porcellanidae).</title>
        <authorList>
            <person name="Angst P."/>
        </authorList>
    </citation>
    <scope>NUCLEOTIDE SEQUENCE</scope>
    <source>
        <strain evidence="6">PB745_02</strain>
        <tissue evidence="6">Gill</tissue>
    </source>
</reference>
<comment type="subcellular location">
    <subcellularLocation>
        <location evidence="1">Secreted</location>
    </subcellularLocation>
</comment>
<evidence type="ECO:0000256" key="2">
    <source>
        <dbReference type="ARBA" id="ARBA00022525"/>
    </source>
</evidence>
<feature type="compositionally biased region" description="Low complexity" evidence="3">
    <location>
        <begin position="1480"/>
        <end position="1492"/>
    </location>
</feature>
<keyword evidence="7" id="KW-1185">Reference proteome</keyword>
<feature type="compositionally biased region" description="Low complexity" evidence="3">
    <location>
        <begin position="1557"/>
        <end position="1576"/>
    </location>
</feature>
<feature type="compositionally biased region" description="Polar residues" evidence="3">
    <location>
        <begin position="1389"/>
        <end position="1403"/>
    </location>
</feature>
<dbReference type="InterPro" id="IPR029277">
    <property type="entry name" value="SVWC_dom"/>
</dbReference>
<feature type="compositionally biased region" description="Basic and acidic residues" evidence="3">
    <location>
        <begin position="1180"/>
        <end position="1200"/>
    </location>
</feature>
<feature type="region of interest" description="Disordered" evidence="3">
    <location>
        <begin position="244"/>
        <end position="390"/>
    </location>
</feature>
<feature type="compositionally biased region" description="Low complexity" evidence="3">
    <location>
        <begin position="1333"/>
        <end position="1345"/>
    </location>
</feature>
<feature type="compositionally biased region" description="Low complexity" evidence="3">
    <location>
        <begin position="1740"/>
        <end position="1751"/>
    </location>
</feature>
<sequence length="1820" mass="203716">MTVCGSVVVVMVVMVMVVVEAGHNWRLPPISPGLNRRATGGVGVMVGSGGVCVTVEGRMELGQRVYLPGCRRLVCKVLLNQPVVEEQFCDELPPTLPPGCTVLHRRHMRHPDCCPQAVCSPGNPLYPTLALRPQQQQPPPPQQQQQPTIGLTSRRRPADPFNTDLIPDENLRRPLRYHQTPREPTVTPHRDTDWRLTSLADLPGATTTPFDATHPSSTRPHSLRISEHLEQSKITSFMDELEFGSEHTPHRRSPNLKYTHPQRHTNSDYEDFPPTRPVYDDDDDDDDVTKTIVPDYNPPRTRNSEYDLTRKRPEYNPPRTMSEYDPPSTRPEYDPPRTRPEYNSPSTRPEYDSPRKRPEFDPPRTRNPEYDLTRKRPEYDPPSITPEYNNFPLRTTREELTSQRTRLTNDPVKTRTSPPRTIFVQTNSPPYTTSVLPKTTKPPSTVPTTPDAIFITTDTIYGDGYSRPWIDHSDQANTDLPDSHNYHDPPGVWHPTVFPTLFSPNNNLYNLDYDTDIITKPSEKGIDDDGYGFRGTMAFTVTPKPQHFIIRTSRNPQADFSYTYYNDPSAVRTSPLPYQYKPDVMPLTKLFTATFPPNQSPAPKLSTNVITPNPHVRVVSRWTPVPIKTTNSPSKSKPTTPYTRWSTPPAEVTIPSSLSPTKESHYEIKSTTTSPVMPTTFRPHIKFSIPNTTPSTPPSRLTRPSFKITKIPKRTTPEVYRASKRPYVSTISTPRPSDANDDTVTSPVSYEFASPKLNPQNHDIVEFIHTPLDPSALIPGHDEYVRSKTDAIKKYRGISSDEDETTTSTTTSTRKTRSLSYTPSTLPYDFTPVASDDLTLPTFSLTPLSLEPFSTDATNRQKRGRPVFYIPWRENLVEMKPVVREKSADDPLTLLSTMSFSSMKFDTSYFEQPEESSDKLNGNHLPNNAYTSISFRNVGTERTKIEEEDYVTGRDKKISERAKGLARLQAIINGKKLENNNNNTDLITTLSPTTMGPPTTHATVTSTTPYTTIFPIRVVTTSTPIPASPPPTTTTTEKFLDTNSDKQLHEVLGGTIHTTSTSARAKHISQTHKTNQPQSKSQSNSQVSGTNVSLSSSQDNEKIVWSPPPFRPRLKKQHPILDDGNDDDVDIPVLDYGSFPEKDYVGVLHYESTKKSTKPPPPSTHTFLDKDSEETEEGNESQKAEVIEKLSDQQQLKDEDFSFSLPRDTKVTTKQDAIRKESHLQETKTETRHEYKPNLFGNGQSAYTTHSNSSQTVEKTEDSFLESETYEEDFVTISGEELEKAEKDISSSTDITHTHNPITKSTTEAKNIQTEESPFSTTKPQLIPRPVRTRTSAASNTNNTNRQRGTGFDFSKTSISRWFERDSNKRATTTNPTSSSVVPQEDSPRITSSLRGTRISPPSSRLRVTEISRNKNKNNDGNVSDSDHPVPISPPPSQRYPIPLRQLVKIRRITPKTSRTRGSRPRLIASRTAKTTEKPLPSTTALSVASTPTPTPTPKPTKIITTYKPSLVFGSATQKSKQAESTTKPPSSSGKGLQWNVHSEISTTARSDVTRGSLSHSLASPSSSPQTISSHTPVNKPKTRLRIPTRMVKRKRISPRLRALGTSRLPTSESILRQSRVVTPQTLDTTQKEVGGITQKSTVAINAFPSTPNPVPRVSSFQYKSMIHTPENNRHPPSRGNNFGPQRGRQSTRDSPSSTTHRTHQTTTSTSPNRQTFPGSHKTHQTTTSTSPNRQKFPGSQKTQTTATSSSPNRQTFPGSQTESSSAAVAISTPKTYEDLPRPTIRRPTHLSPSRAVHTSRLPEDSHLYLTAWEPKRGFE</sequence>
<evidence type="ECO:0000313" key="7">
    <source>
        <dbReference type="Proteomes" id="UP001292094"/>
    </source>
</evidence>
<feature type="region of interest" description="Disordered" evidence="3">
    <location>
        <begin position="627"/>
        <end position="704"/>
    </location>
</feature>
<feature type="compositionally biased region" description="Acidic residues" evidence="3">
    <location>
        <begin position="1263"/>
        <end position="1274"/>
    </location>
</feature>
<dbReference type="GO" id="GO:0005576">
    <property type="term" value="C:extracellular region"/>
    <property type="evidence" value="ECO:0007669"/>
    <property type="project" value="UniProtKB-SubCell"/>
</dbReference>
<feature type="compositionally biased region" description="Low complexity" evidence="3">
    <location>
        <begin position="1372"/>
        <end position="1383"/>
    </location>
</feature>
<feature type="signal peptide" evidence="4">
    <location>
        <begin position="1"/>
        <end position="21"/>
    </location>
</feature>
<feature type="region of interest" description="Disordered" evidence="3">
    <location>
        <begin position="1668"/>
        <end position="1805"/>
    </location>
</feature>
<evidence type="ECO:0000256" key="4">
    <source>
        <dbReference type="SAM" id="SignalP"/>
    </source>
</evidence>
<protein>
    <recommendedName>
        <fullName evidence="5">Single domain-containing protein</fullName>
    </recommendedName>
</protein>
<feature type="compositionally biased region" description="Polar residues" evidence="3">
    <location>
        <begin position="1089"/>
        <end position="1098"/>
    </location>
</feature>
<organism evidence="6 7">
    <name type="scientific">Petrolisthes manimaculis</name>
    <dbReference type="NCBI Taxonomy" id="1843537"/>
    <lineage>
        <taxon>Eukaryota</taxon>
        <taxon>Metazoa</taxon>
        <taxon>Ecdysozoa</taxon>
        <taxon>Arthropoda</taxon>
        <taxon>Crustacea</taxon>
        <taxon>Multicrustacea</taxon>
        <taxon>Malacostraca</taxon>
        <taxon>Eumalacostraca</taxon>
        <taxon>Eucarida</taxon>
        <taxon>Decapoda</taxon>
        <taxon>Pleocyemata</taxon>
        <taxon>Anomura</taxon>
        <taxon>Galatheoidea</taxon>
        <taxon>Porcellanidae</taxon>
        <taxon>Petrolisthes</taxon>
    </lineage>
</organism>
<dbReference type="SMART" id="SM01318">
    <property type="entry name" value="SVWC"/>
    <property type="match status" value="1"/>
</dbReference>
<name>A0AAE1PIA7_9EUCA</name>
<feature type="compositionally biased region" description="Polar residues" evidence="3">
    <location>
        <begin position="205"/>
        <end position="220"/>
    </location>
</feature>
<feature type="compositionally biased region" description="Low complexity" evidence="3">
    <location>
        <begin position="688"/>
        <end position="704"/>
    </location>
</feature>
<accession>A0AAE1PIA7</accession>
<feature type="region of interest" description="Disordered" evidence="3">
    <location>
        <begin position="1059"/>
        <end position="1134"/>
    </location>
</feature>
<feature type="compositionally biased region" description="Polar residues" evidence="3">
    <location>
        <begin position="1752"/>
        <end position="1767"/>
    </location>
</feature>
<feature type="compositionally biased region" description="Basic residues" evidence="3">
    <location>
        <begin position="1454"/>
        <end position="1464"/>
    </location>
</feature>
<dbReference type="EMBL" id="JAWZYT010001820">
    <property type="protein sequence ID" value="KAK4308964.1"/>
    <property type="molecule type" value="Genomic_DNA"/>
</dbReference>
<evidence type="ECO:0000313" key="6">
    <source>
        <dbReference type="EMBL" id="KAK4308964.1"/>
    </source>
</evidence>
<feature type="compositionally biased region" description="Low complexity" evidence="3">
    <location>
        <begin position="1695"/>
        <end position="1712"/>
    </location>
</feature>
<feature type="compositionally biased region" description="Low complexity" evidence="3">
    <location>
        <begin position="432"/>
        <end position="450"/>
    </location>
</feature>
<feature type="compositionally biased region" description="Polar residues" evidence="3">
    <location>
        <begin position="1290"/>
        <end position="1324"/>
    </location>
</feature>
<feature type="region of interest" description="Disordered" evidence="3">
    <location>
        <begin position="1151"/>
        <end position="1440"/>
    </location>
</feature>
<evidence type="ECO:0000256" key="1">
    <source>
        <dbReference type="ARBA" id="ARBA00004613"/>
    </source>
</evidence>
<feature type="compositionally biased region" description="Basic and acidic residues" evidence="3">
    <location>
        <begin position="1207"/>
        <end position="1236"/>
    </location>
</feature>
<feature type="compositionally biased region" description="Basic and acidic residues" evidence="3">
    <location>
        <begin position="349"/>
        <end position="379"/>
    </location>
</feature>
<feature type="region of interest" description="Disordered" evidence="3">
    <location>
        <begin position="1454"/>
        <end position="1584"/>
    </location>
</feature>
<keyword evidence="2" id="KW-0964">Secreted</keyword>
<feature type="compositionally biased region" description="Polar residues" evidence="3">
    <location>
        <begin position="1515"/>
        <end position="1556"/>
    </location>
</feature>
<keyword evidence="4" id="KW-0732">Signal</keyword>
<feature type="compositionally biased region" description="Polar residues" evidence="3">
    <location>
        <begin position="1241"/>
        <end position="1257"/>
    </location>
</feature>
<feature type="compositionally biased region" description="Polar residues" evidence="3">
    <location>
        <begin position="414"/>
        <end position="431"/>
    </location>
</feature>
<feature type="compositionally biased region" description="Low complexity" evidence="3">
    <location>
        <begin position="628"/>
        <end position="643"/>
    </location>
</feature>
<feature type="chain" id="PRO_5042245061" description="Single domain-containing protein" evidence="4">
    <location>
        <begin position="22"/>
        <end position="1820"/>
    </location>
</feature>
<evidence type="ECO:0000259" key="5">
    <source>
        <dbReference type="SMART" id="SM01318"/>
    </source>
</evidence>
<feature type="compositionally biased region" description="Basic and acidic residues" evidence="3">
    <location>
        <begin position="331"/>
        <end position="340"/>
    </location>
</feature>
<evidence type="ECO:0000256" key="3">
    <source>
        <dbReference type="SAM" id="MobiDB-lite"/>
    </source>
</evidence>
<proteinExistence type="predicted"/>
<dbReference type="Proteomes" id="UP001292094">
    <property type="component" value="Unassembled WGS sequence"/>
</dbReference>
<feature type="region of interest" description="Disordered" evidence="3">
    <location>
        <begin position="406"/>
        <end position="450"/>
    </location>
</feature>
<feature type="compositionally biased region" description="Low complexity" evidence="3">
    <location>
        <begin position="806"/>
        <end position="819"/>
    </location>
</feature>
<comment type="caution">
    <text evidence="6">The sequence shown here is derived from an EMBL/GenBank/DDBJ whole genome shotgun (WGS) entry which is preliminary data.</text>
</comment>
<feature type="region of interest" description="Disordered" evidence="3">
    <location>
        <begin position="125"/>
        <end position="224"/>
    </location>
</feature>
<feature type="compositionally biased region" description="Low complexity" evidence="3">
    <location>
        <begin position="1076"/>
        <end position="1088"/>
    </location>
</feature>
<feature type="region of interest" description="Disordered" evidence="3">
    <location>
        <begin position="799"/>
        <end position="819"/>
    </location>
</feature>